<name>A0A194VEH6_CYTMA</name>
<evidence type="ECO:0000313" key="2">
    <source>
        <dbReference type="EMBL" id="KUI62405.1"/>
    </source>
</evidence>
<dbReference type="AlphaFoldDB" id="A0A194VEH6"/>
<accession>A0A194VEH6</accession>
<feature type="transmembrane region" description="Helical" evidence="1">
    <location>
        <begin position="33"/>
        <end position="52"/>
    </location>
</feature>
<reference evidence="3" key="1">
    <citation type="submission" date="2014-12" db="EMBL/GenBank/DDBJ databases">
        <title>Genome Sequence of Valsa Canker Pathogens Uncovers a Specific Adaption of Colonization on Woody Bark.</title>
        <authorList>
            <person name="Yin Z."/>
            <person name="Liu H."/>
            <person name="Gao X."/>
            <person name="Li Z."/>
            <person name="Song N."/>
            <person name="Ke X."/>
            <person name="Dai Q."/>
            <person name="Wu Y."/>
            <person name="Sun Y."/>
            <person name="Xu J.-R."/>
            <person name="Kang Z.K."/>
            <person name="Wang L."/>
            <person name="Huang L."/>
        </authorList>
    </citation>
    <scope>NUCLEOTIDE SEQUENCE [LARGE SCALE GENOMIC DNA]</scope>
    <source>
        <strain evidence="3">SXYL134</strain>
    </source>
</reference>
<gene>
    <name evidence="2" type="ORF">VP1G_09532</name>
</gene>
<sequence length="74" mass="8313">MHPTPRMFQQAARAAPGLLQRLAKSPMSPPVEVLPILILPVGMLSFAAYTGSREFKYDRNLRLKRQNAAALRDH</sequence>
<organism evidence="2 3">
    <name type="scientific">Cytospora mali</name>
    <name type="common">Apple Valsa canker fungus</name>
    <name type="synonym">Valsa mali</name>
    <dbReference type="NCBI Taxonomy" id="578113"/>
    <lineage>
        <taxon>Eukaryota</taxon>
        <taxon>Fungi</taxon>
        <taxon>Dikarya</taxon>
        <taxon>Ascomycota</taxon>
        <taxon>Pezizomycotina</taxon>
        <taxon>Sordariomycetes</taxon>
        <taxon>Sordariomycetidae</taxon>
        <taxon>Diaporthales</taxon>
        <taxon>Cytosporaceae</taxon>
        <taxon>Cytospora</taxon>
    </lineage>
</organism>
<evidence type="ECO:0000256" key="1">
    <source>
        <dbReference type="SAM" id="Phobius"/>
    </source>
</evidence>
<keyword evidence="3" id="KW-1185">Reference proteome</keyword>
<keyword evidence="1" id="KW-1133">Transmembrane helix</keyword>
<dbReference type="OrthoDB" id="5206603at2759"/>
<dbReference type="EMBL" id="KN714811">
    <property type="protein sequence ID" value="KUI62405.1"/>
    <property type="molecule type" value="Genomic_DNA"/>
</dbReference>
<dbReference type="Proteomes" id="UP000078576">
    <property type="component" value="Unassembled WGS sequence"/>
</dbReference>
<proteinExistence type="predicted"/>
<protein>
    <submittedName>
        <fullName evidence="2">Uncharacterized protein</fullName>
    </submittedName>
</protein>
<keyword evidence="1" id="KW-0472">Membrane</keyword>
<keyword evidence="1" id="KW-0812">Transmembrane</keyword>
<evidence type="ECO:0000313" key="3">
    <source>
        <dbReference type="Proteomes" id="UP000078576"/>
    </source>
</evidence>